<name>A0A7X8SRE8_9BACT</name>
<sequence>MRYFLFLAIIFISICCKKESNRISANSSEEPNLSGINYPISEKKIDPIKVIKDYLIDNNIDSTFENYTWSKIEEWDALSFRYVVRYNKVQKAGINQANSNTFTLDSLGNIIIQFETSDIKAFYEYYDSLGVPKFFFSSKKFEKIGYQNNFEMIRINTDSTLDIIGNLPDTNNLLNKDFLEFMVKNIPTSDTVDFNYVKDVTWSSDITGEDGFGFEVIDNKVTNIRE</sequence>
<organism evidence="1 2">
    <name type="scientific">Flammeovirga agarivorans</name>
    <dbReference type="NCBI Taxonomy" id="2726742"/>
    <lineage>
        <taxon>Bacteria</taxon>
        <taxon>Pseudomonadati</taxon>
        <taxon>Bacteroidota</taxon>
        <taxon>Cytophagia</taxon>
        <taxon>Cytophagales</taxon>
        <taxon>Flammeovirgaceae</taxon>
        <taxon>Flammeovirga</taxon>
    </lineage>
</organism>
<keyword evidence="2" id="KW-1185">Reference proteome</keyword>
<dbReference type="AlphaFoldDB" id="A0A7X8SRE8"/>
<evidence type="ECO:0000313" key="2">
    <source>
        <dbReference type="Proteomes" id="UP000585050"/>
    </source>
</evidence>
<gene>
    <name evidence="1" type="ORF">HGP29_27725</name>
</gene>
<proteinExistence type="predicted"/>
<dbReference type="RefSeq" id="WP_168885728.1">
    <property type="nucleotide sequence ID" value="NZ_JABAIL010000019.1"/>
</dbReference>
<evidence type="ECO:0000313" key="1">
    <source>
        <dbReference type="EMBL" id="NLR95022.1"/>
    </source>
</evidence>
<protein>
    <submittedName>
        <fullName evidence="1">Uncharacterized protein</fullName>
    </submittedName>
</protein>
<dbReference type="Proteomes" id="UP000585050">
    <property type="component" value="Unassembled WGS sequence"/>
</dbReference>
<reference evidence="1 2" key="1">
    <citation type="submission" date="2020-04" db="EMBL/GenBank/DDBJ databases">
        <title>Flammeovirga sp. SR4, a novel species isolated from seawater.</title>
        <authorList>
            <person name="Wang X."/>
        </authorList>
    </citation>
    <scope>NUCLEOTIDE SEQUENCE [LARGE SCALE GENOMIC DNA]</scope>
    <source>
        <strain evidence="1 2">SR4</strain>
    </source>
</reference>
<accession>A0A7X8SRE8</accession>
<dbReference type="EMBL" id="JABAIL010000019">
    <property type="protein sequence ID" value="NLR95022.1"/>
    <property type="molecule type" value="Genomic_DNA"/>
</dbReference>
<comment type="caution">
    <text evidence="1">The sequence shown here is derived from an EMBL/GenBank/DDBJ whole genome shotgun (WGS) entry which is preliminary data.</text>
</comment>